<feature type="domain" description="Carboxymuconolactone decarboxylase-like" evidence="3">
    <location>
        <begin position="57"/>
        <end position="124"/>
    </location>
</feature>
<name>A0A1S1Q8D8_9ACTN</name>
<keyword evidence="2" id="KW-1133">Transmembrane helix</keyword>
<organism evidence="4 5">
    <name type="scientific">Parafrankia colletiae</name>
    <dbReference type="NCBI Taxonomy" id="573497"/>
    <lineage>
        <taxon>Bacteria</taxon>
        <taxon>Bacillati</taxon>
        <taxon>Actinomycetota</taxon>
        <taxon>Actinomycetes</taxon>
        <taxon>Frankiales</taxon>
        <taxon>Frankiaceae</taxon>
        <taxon>Parafrankia</taxon>
    </lineage>
</organism>
<dbReference type="OrthoDB" id="4704294at2"/>
<dbReference type="SUPFAM" id="SSF69118">
    <property type="entry name" value="AhpD-like"/>
    <property type="match status" value="1"/>
</dbReference>
<dbReference type="PANTHER" id="PTHR34846:SF5">
    <property type="entry name" value="CARBOXYMUCONOLACTONE DECARBOXYLASE-LIKE DOMAIN-CONTAINING PROTEIN"/>
    <property type="match status" value="1"/>
</dbReference>
<dbReference type="InterPro" id="IPR029032">
    <property type="entry name" value="AhpD-like"/>
</dbReference>
<accession>A0A1S1Q8D8</accession>
<dbReference type="PANTHER" id="PTHR34846">
    <property type="entry name" value="4-CARBOXYMUCONOLACTONE DECARBOXYLASE FAMILY PROTEIN (AFU_ORTHOLOGUE AFUA_6G11590)"/>
    <property type="match status" value="1"/>
</dbReference>
<dbReference type="EMBL" id="MBLM01000178">
    <property type="protein sequence ID" value="OHV28474.1"/>
    <property type="molecule type" value="Genomic_DNA"/>
</dbReference>
<sequence length="216" mass="23715">MTRAEPRLPPLPVAEWTEEDRDLLRGNLARADRYLSGAVDAPPMPPILGLFARHSRVGARWLAFNGTLIDSGALSPRDRELLILRVGARTGCRYQWAEHLRMAQAAGLTSEQISAVREGASAPLWDERDGDLLCAADQLVDEHVIDDALWERLASRFDERRLLEVIFVVGSYVCLAMLLNSVGLLPATGPDQLPDPKSHTAVHAESRVEPGSPSVP</sequence>
<keyword evidence="5" id="KW-1185">Reference proteome</keyword>
<keyword evidence="4" id="KW-0560">Oxidoreductase</keyword>
<evidence type="ECO:0000313" key="4">
    <source>
        <dbReference type="EMBL" id="OHV28474.1"/>
    </source>
</evidence>
<dbReference type="Pfam" id="PF02627">
    <property type="entry name" value="CMD"/>
    <property type="match status" value="1"/>
</dbReference>
<protein>
    <submittedName>
        <fullName evidence="4">Alkylhydroperoxidase</fullName>
    </submittedName>
</protein>
<dbReference type="AlphaFoldDB" id="A0A1S1Q8D8"/>
<evidence type="ECO:0000259" key="3">
    <source>
        <dbReference type="Pfam" id="PF02627"/>
    </source>
</evidence>
<keyword evidence="4" id="KW-0575">Peroxidase</keyword>
<reference evidence="5" key="1">
    <citation type="submission" date="2016-07" db="EMBL/GenBank/DDBJ databases">
        <title>Sequence Frankia sp. strain CcI1.17.</title>
        <authorList>
            <person name="Ghodhbane-Gtari F."/>
            <person name="Swanson E."/>
            <person name="Gueddou A."/>
            <person name="Morris K."/>
            <person name="Hezbri K."/>
            <person name="Ktari A."/>
            <person name="Nouioui I."/>
            <person name="Abebe-Akele F."/>
            <person name="Simpson S."/>
            <person name="Thomas K."/>
            <person name="Gtari M."/>
            <person name="Tisa L.S."/>
            <person name="Hurst S."/>
        </authorList>
    </citation>
    <scope>NUCLEOTIDE SEQUENCE [LARGE SCALE GENOMIC DNA]</scope>
    <source>
        <strain evidence="5">Cc1.17</strain>
    </source>
</reference>
<feature type="transmembrane region" description="Helical" evidence="2">
    <location>
        <begin position="162"/>
        <end position="185"/>
    </location>
</feature>
<gene>
    <name evidence="4" type="ORF">CC117_30430</name>
</gene>
<dbReference type="RefSeq" id="WP_071091927.1">
    <property type="nucleotide sequence ID" value="NZ_MBLM01000178.1"/>
</dbReference>
<evidence type="ECO:0000313" key="5">
    <source>
        <dbReference type="Proteomes" id="UP000179627"/>
    </source>
</evidence>
<keyword evidence="2" id="KW-0472">Membrane</keyword>
<dbReference type="InterPro" id="IPR003779">
    <property type="entry name" value="CMD-like"/>
</dbReference>
<dbReference type="Gene3D" id="1.20.1290.10">
    <property type="entry name" value="AhpD-like"/>
    <property type="match status" value="1"/>
</dbReference>
<dbReference type="Proteomes" id="UP000179627">
    <property type="component" value="Unassembled WGS sequence"/>
</dbReference>
<evidence type="ECO:0000256" key="2">
    <source>
        <dbReference type="SAM" id="Phobius"/>
    </source>
</evidence>
<feature type="compositionally biased region" description="Basic and acidic residues" evidence="1">
    <location>
        <begin position="194"/>
        <end position="208"/>
    </location>
</feature>
<dbReference type="GO" id="GO:0051920">
    <property type="term" value="F:peroxiredoxin activity"/>
    <property type="evidence" value="ECO:0007669"/>
    <property type="project" value="InterPro"/>
</dbReference>
<evidence type="ECO:0000256" key="1">
    <source>
        <dbReference type="SAM" id="MobiDB-lite"/>
    </source>
</evidence>
<keyword evidence="2" id="KW-0812">Transmembrane</keyword>
<feature type="region of interest" description="Disordered" evidence="1">
    <location>
        <begin position="190"/>
        <end position="216"/>
    </location>
</feature>
<proteinExistence type="predicted"/>
<comment type="caution">
    <text evidence="4">The sequence shown here is derived from an EMBL/GenBank/DDBJ whole genome shotgun (WGS) entry which is preliminary data.</text>
</comment>